<evidence type="ECO:0000259" key="7">
    <source>
        <dbReference type="PROSITE" id="PS50885"/>
    </source>
</evidence>
<comment type="caution">
    <text evidence="8">The sequence shown here is derived from an EMBL/GenBank/DDBJ whole genome shotgun (WGS) entry which is preliminary data.</text>
</comment>
<dbReference type="EMBL" id="JXBL01000001">
    <property type="protein sequence ID" value="KIE42623.1"/>
    <property type="molecule type" value="Genomic_DNA"/>
</dbReference>
<dbReference type="CDD" id="cd11386">
    <property type="entry name" value="MCP_signal"/>
    <property type="match status" value="1"/>
</dbReference>
<comment type="similarity">
    <text evidence="3">Belongs to the methyl-accepting chemotaxis (MCP) protein family.</text>
</comment>
<dbReference type="GO" id="GO:0004888">
    <property type="term" value="F:transmembrane signaling receptor activity"/>
    <property type="evidence" value="ECO:0007669"/>
    <property type="project" value="InterPro"/>
</dbReference>
<dbReference type="PROSITE" id="PS50885">
    <property type="entry name" value="HAMP"/>
    <property type="match status" value="1"/>
</dbReference>
<sequence length="541" mass="57463">MKLTNLSIGTRLYGLIGFMSVLLIVIGALGLNSARLANSGLDRVYKDRVVHLRDLKVIADMYAVNIVDASHKVRDRNITWAEGRTRVDEAKKTIADQWKTYLATNLVAEEREHVEEIKPLMKAADAALERLSSILHAEDADALAAFAASELYSVIDPVSEKFSGLVNDQMNVARDEYEQSSHMYRLSSMISLVATIVGVLLAGAFGLAIARSITTPLAEGVRVANRLAAGDLTVEVEATGKDETAQLMAAMGNMVDSLRQLISEAISISHGIASASNQLHATSDQIATGSEEVACQVGAVAAASEEMSSTSRDIAQNCTLAAESSKGTSMTATSGSAVVQETNNGMVIIAERVKQTASTVDALGRRSEQIGEIIGTIEDIADQTNLLALNAAIEAARAGEQGRGFAVVADEVRALAERTTAATKEISGMIKAIQNETRAAVQAMEEGVREVEKGSVTSHKSGQALAEILDRINDVTMQINQIATAAEEQTATTGEITSNIQQISDVVQQTARGAEEVSAAAAQLSQQAHQLENVVGNFRID</sequence>
<dbReference type="Pfam" id="PF12729">
    <property type="entry name" value="4HB_MCP_1"/>
    <property type="match status" value="1"/>
</dbReference>
<dbReference type="GO" id="GO:0006935">
    <property type="term" value="P:chemotaxis"/>
    <property type="evidence" value="ECO:0007669"/>
    <property type="project" value="InterPro"/>
</dbReference>
<dbReference type="InterPro" id="IPR004089">
    <property type="entry name" value="MCPsignal_dom"/>
</dbReference>
<keyword evidence="5" id="KW-1133">Transmembrane helix</keyword>
<evidence type="ECO:0000256" key="1">
    <source>
        <dbReference type="ARBA" id="ARBA00004370"/>
    </source>
</evidence>
<evidence type="ECO:0000259" key="6">
    <source>
        <dbReference type="PROSITE" id="PS50111"/>
    </source>
</evidence>
<dbReference type="InterPro" id="IPR003660">
    <property type="entry name" value="HAMP_dom"/>
</dbReference>
<dbReference type="Proteomes" id="UP000031433">
    <property type="component" value="Unassembled WGS sequence"/>
</dbReference>
<keyword evidence="5" id="KW-0472">Membrane</keyword>
<dbReference type="SMART" id="SM00283">
    <property type="entry name" value="MA"/>
    <property type="match status" value="1"/>
</dbReference>
<reference evidence="8 9" key="1">
    <citation type="submission" date="2015-01" db="EMBL/GenBank/DDBJ databases">
        <title>Genome sequence of the anaerobic bacterium Geobacter soli GSS01, a dissimilatory Fe(III) reducer from soil.</title>
        <authorList>
            <person name="Yang G."/>
            <person name="Zhou S."/>
        </authorList>
    </citation>
    <scope>NUCLEOTIDE SEQUENCE [LARGE SCALE GENOMIC DNA]</scope>
    <source>
        <strain evidence="8 9">GSS01</strain>
    </source>
</reference>
<dbReference type="AlphaFoldDB" id="A0A0C1TT65"/>
<evidence type="ECO:0000313" key="9">
    <source>
        <dbReference type="Proteomes" id="UP000031433"/>
    </source>
</evidence>
<keyword evidence="2 4" id="KW-0807">Transducer</keyword>
<evidence type="ECO:0000256" key="4">
    <source>
        <dbReference type="PROSITE-ProRule" id="PRU00284"/>
    </source>
</evidence>
<dbReference type="PANTHER" id="PTHR32089">
    <property type="entry name" value="METHYL-ACCEPTING CHEMOTAXIS PROTEIN MCPB"/>
    <property type="match status" value="1"/>
</dbReference>
<dbReference type="Pfam" id="PF00672">
    <property type="entry name" value="HAMP"/>
    <property type="match status" value="1"/>
</dbReference>
<dbReference type="SUPFAM" id="SSF58104">
    <property type="entry name" value="Methyl-accepting chemotaxis protein (MCP) signaling domain"/>
    <property type="match status" value="1"/>
</dbReference>
<keyword evidence="9" id="KW-1185">Reference proteome</keyword>
<dbReference type="SMART" id="SM00304">
    <property type="entry name" value="HAMP"/>
    <property type="match status" value="1"/>
</dbReference>
<dbReference type="RefSeq" id="WP_039645366.1">
    <property type="nucleotide sequence ID" value="NZ_JXBL01000001.1"/>
</dbReference>
<accession>A0A0C1TT65</accession>
<dbReference type="PANTHER" id="PTHR32089:SF112">
    <property type="entry name" value="LYSOZYME-LIKE PROTEIN-RELATED"/>
    <property type="match status" value="1"/>
</dbReference>
<feature type="transmembrane region" description="Helical" evidence="5">
    <location>
        <begin position="12"/>
        <end position="31"/>
    </location>
</feature>
<dbReference type="FunFam" id="1.10.287.950:FF:000001">
    <property type="entry name" value="Methyl-accepting chemotaxis sensory transducer"/>
    <property type="match status" value="1"/>
</dbReference>
<evidence type="ECO:0000256" key="5">
    <source>
        <dbReference type="SAM" id="Phobius"/>
    </source>
</evidence>
<gene>
    <name evidence="8" type="ORF">SE37_08270</name>
</gene>
<organism evidence="8 9">
    <name type="scientific">Geobacter soli</name>
    <dbReference type="NCBI Taxonomy" id="1510391"/>
    <lineage>
        <taxon>Bacteria</taxon>
        <taxon>Pseudomonadati</taxon>
        <taxon>Thermodesulfobacteriota</taxon>
        <taxon>Desulfuromonadia</taxon>
        <taxon>Geobacterales</taxon>
        <taxon>Geobacteraceae</taxon>
        <taxon>Geobacter</taxon>
    </lineage>
</organism>
<feature type="domain" description="Methyl-accepting transducer" evidence="6">
    <location>
        <begin position="268"/>
        <end position="504"/>
    </location>
</feature>
<feature type="domain" description="HAMP" evidence="7">
    <location>
        <begin position="211"/>
        <end position="263"/>
    </location>
</feature>
<dbReference type="InterPro" id="IPR024478">
    <property type="entry name" value="HlyB_4HB_MCP"/>
</dbReference>
<comment type="subcellular location">
    <subcellularLocation>
        <location evidence="1">Membrane</location>
    </subcellularLocation>
</comment>
<proteinExistence type="inferred from homology"/>
<dbReference type="PRINTS" id="PR00260">
    <property type="entry name" value="CHEMTRNSDUCR"/>
</dbReference>
<evidence type="ECO:0000256" key="2">
    <source>
        <dbReference type="ARBA" id="ARBA00023224"/>
    </source>
</evidence>
<dbReference type="Pfam" id="PF00015">
    <property type="entry name" value="MCPsignal"/>
    <property type="match status" value="1"/>
</dbReference>
<dbReference type="PROSITE" id="PS50111">
    <property type="entry name" value="CHEMOTAXIS_TRANSDUC_2"/>
    <property type="match status" value="1"/>
</dbReference>
<keyword evidence="5" id="KW-0812">Transmembrane</keyword>
<dbReference type="CDD" id="cd06225">
    <property type="entry name" value="HAMP"/>
    <property type="match status" value="1"/>
</dbReference>
<dbReference type="GO" id="GO:0007165">
    <property type="term" value="P:signal transduction"/>
    <property type="evidence" value="ECO:0007669"/>
    <property type="project" value="UniProtKB-KW"/>
</dbReference>
<evidence type="ECO:0000256" key="3">
    <source>
        <dbReference type="ARBA" id="ARBA00029447"/>
    </source>
</evidence>
<name>A0A0C1TT65_9BACT</name>
<dbReference type="Gene3D" id="1.10.287.950">
    <property type="entry name" value="Methyl-accepting chemotaxis protein"/>
    <property type="match status" value="1"/>
</dbReference>
<dbReference type="InterPro" id="IPR004090">
    <property type="entry name" value="Chemotax_Me-accpt_rcpt"/>
</dbReference>
<protein>
    <submittedName>
        <fullName evidence="8">Chemotaxis protein</fullName>
    </submittedName>
</protein>
<evidence type="ECO:0000313" key="8">
    <source>
        <dbReference type="EMBL" id="KIE42623.1"/>
    </source>
</evidence>
<feature type="transmembrane region" description="Helical" evidence="5">
    <location>
        <begin position="189"/>
        <end position="210"/>
    </location>
</feature>
<dbReference type="GO" id="GO:0016020">
    <property type="term" value="C:membrane"/>
    <property type="evidence" value="ECO:0007669"/>
    <property type="project" value="UniProtKB-SubCell"/>
</dbReference>